<feature type="signal peptide" evidence="2">
    <location>
        <begin position="1"/>
        <end position="17"/>
    </location>
</feature>
<evidence type="ECO:0000313" key="6">
    <source>
        <dbReference type="RefSeq" id="XP_026677923.1"/>
    </source>
</evidence>
<dbReference type="KEGG" id="dci:103507178"/>
<dbReference type="RefSeq" id="XP_008469851.1">
    <property type="nucleotide sequence ID" value="XM_008471629.3"/>
</dbReference>
<dbReference type="Proteomes" id="UP000079169">
    <property type="component" value="Unplaced"/>
</dbReference>
<feature type="compositionally biased region" description="Low complexity" evidence="1">
    <location>
        <begin position="356"/>
        <end position="366"/>
    </location>
</feature>
<feature type="region of interest" description="Disordered" evidence="1">
    <location>
        <begin position="474"/>
        <end position="535"/>
    </location>
</feature>
<feature type="compositionally biased region" description="Basic and acidic residues" evidence="1">
    <location>
        <begin position="370"/>
        <end position="379"/>
    </location>
</feature>
<keyword evidence="3" id="KW-1185">Reference proteome</keyword>
<evidence type="ECO:0000313" key="4">
    <source>
        <dbReference type="RefSeq" id="XP_008469851.1"/>
    </source>
</evidence>
<accession>A0A1S3CYT5</accession>
<feature type="region of interest" description="Disordered" evidence="1">
    <location>
        <begin position="331"/>
        <end position="404"/>
    </location>
</feature>
<evidence type="ECO:0000256" key="2">
    <source>
        <dbReference type="SAM" id="SignalP"/>
    </source>
</evidence>
<dbReference type="GeneID" id="103523798"/>
<evidence type="ECO:0000313" key="3">
    <source>
        <dbReference type="Proteomes" id="UP000079169"/>
    </source>
</evidence>
<evidence type="ECO:0000256" key="1">
    <source>
        <dbReference type="SAM" id="MobiDB-lite"/>
    </source>
</evidence>
<evidence type="ECO:0000313" key="7">
    <source>
        <dbReference type="RefSeq" id="XP_026688919.1"/>
    </source>
</evidence>
<dbReference type="RefSeq" id="XP_008487038.1">
    <property type="nucleotide sequence ID" value="XM_008488816.3"/>
</dbReference>
<dbReference type="GeneID" id="103507178"/>
<gene>
    <name evidence="4 6" type="primary">LOC103507178</name>
    <name evidence="5 7" type="synonym">LOC103523798</name>
</gene>
<keyword evidence="2" id="KW-0732">Signal</keyword>
<proteinExistence type="predicted"/>
<organism evidence="3 4">
    <name type="scientific">Diaphorina citri</name>
    <name type="common">Asian citrus psyllid</name>
    <dbReference type="NCBI Taxonomy" id="121845"/>
    <lineage>
        <taxon>Eukaryota</taxon>
        <taxon>Metazoa</taxon>
        <taxon>Ecdysozoa</taxon>
        <taxon>Arthropoda</taxon>
        <taxon>Hexapoda</taxon>
        <taxon>Insecta</taxon>
        <taxon>Pterygota</taxon>
        <taxon>Neoptera</taxon>
        <taxon>Paraneoptera</taxon>
        <taxon>Hemiptera</taxon>
        <taxon>Sternorrhyncha</taxon>
        <taxon>Psylloidea</taxon>
        <taxon>Psyllidae</taxon>
        <taxon>Diaphorininae</taxon>
        <taxon>Diaphorina</taxon>
    </lineage>
</organism>
<feature type="compositionally biased region" description="Basic and acidic residues" evidence="1">
    <location>
        <begin position="506"/>
        <end position="518"/>
    </location>
</feature>
<feature type="region of interest" description="Disordered" evidence="1">
    <location>
        <begin position="67"/>
        <end position="90"/>
    </location>
</feature>
<dbReference type="RefSeq" id="XP_026688919.1">
    <property type="nucleotide sequence ID" value="XM_026833118.1"/>
</dbReference>
<dbReference type="AlphaFoldDB" id="A0A1S3CYT5"/>
<protein>
    <submittedName>
        <fullName evidence="4 6">Uncharacterized protein LOC103507178 isoform X1</fullName>
    </submittedName>
    <submittedName>
        <fullName evidence="5 7">Uncharacterized protein LOC103523798 isoform X1</fullName>
    </submittedName>
</protein>
<dbReference type="KEGG" id="dci:103523798"/>
<sequence>MIKLAVTLLSVATTLNANPLPAAPQPQNNFHPNLAIGPNIKMDHKMDTQANQQETDYNWPAWPYEDKQKGHGPEMANPDGVGPQISQDDDGEDQNKMMNEISNIIQQNNQNIRNIKHPGNNLPETPVLNDVREPNERPVAERDPNNPEEFEHLPRINERIPVVNREIMKEPNVRRRIPIANEEVYNAPKVYDRVPSAKLEEPNQLKLNDLEDVDNVANVIDKLDAHMKANGEFQMRHIPKPVHETDHRIFQGSIDSNYRPDLSDTVHPCLIEDRAGNVGAAGAKREKAMEGHRIQNHGNLIHEDHHHHHSHRGADMGEIPGQSRINRKQIHQNGLRRLQQNYPRRTGNLKRKLLRRQQFGRNFGRGAPKGLERLKTLHESRRKAFHQPQHQPHLGDTHGPRENTNNLDIVNQIRALEEEVSPKHNSLKHIIQVAPQQINLADLENVDNVNDVISALDAELKAPVQPEKDLGLKAPAQSDKNLNGGFGLHGRQRRGQFRQKLAQSPGKEKVMSSQELRHPGVANQFENGRHRKIPW</sequence>
<name>A0A1S3CYT5_DIACI</name>
<dbReference type="RefSeq" id="XP_026677923.1">
    <property type="nucleotide sequence ID" value="XM_026822122.1"/>
</dbReference>
<evidence type="ECO:0000313" key="5">
    <source>
        <dbReference type="RefSeq" id="XP_008487038.1"/>
    </source>
</evidence>
<dbReference type="PaxDb" id="121845-A0A1S3CYT5"/>
<feature type="chain" id="PRO_5010479147" evidence="2">
    <location>
        <begin position="18"/>
        <end position="535"/>
    </location>
</feature>
<reference evidence="4 5" key="1">
    <citation type="submission" date="2025-04" db="UniProtKB">
        <authorList>
            <consortium name="RefSeq"/>
        </authorList>
    </citation>
    <scope>IDENTIFICATION</scope>
</reference>